<comment type="subcellular location">
    <subcellularLocation>
        <location evidence="2 13">Cell membrane</location>
        <topology evidence="2 13">Multi-pass membrane protein</topology>
    </subcellularLocation>
</comment>
<dbReference type="SUPFAM" id="SSF81345">
    <property type="entry name" value="ABC transporter involved in vitamin B12 uptake, BtuC"/>
    <property type="match status" value="1"/>
</dbReference>
<evidence type="ECO:0000256" key="7">
    <source>
        <dbReference type="ARBA" id="ARBA00022833"/>
    </source>
</evidence>
<dbReference type="GO" id="GO:0006829">
    <property type="term" value="P:zinc ion transport"/>
    <property type="evidence" value="ECO:0007669"/>
    <property type="project" value="UniProtKB-KW"/>
</dbReference>
<evidence type="ECO:0000256" key="1">
    <source>
        <dbReference type="ARBA" id="ARBA00002313"/>
    </source>
</evidence>
<name>A0A1U9JUL6_9HYPH</name>
<sequence length="269" mass="28503">MFDDFFMRALVGCIGVALATGPMGCIIVWRRMAYFGDTMAHSSLLGVALAFAFQINMTLSVFLVAIVLAAVLVLLQQKSSLAGDSLMGILSHSSLAVSLVIISFIPWFRQDLSAYLFGDVLSISKWDLGFIWGGGATAILLLAKLWRPLIAATLSPDLARAEGLQPGRARFAFMLLLALVIAVAMKIVGILLITALLILPAATARRLSHSPEKMALIAAVLGVVAAISGLFSSLQFDTPSGASIVVAAFILFLLCLSPLSRLSGTKQHG</sequence>
<organism evidence="15 16">
    <name type="scientific">Candidatus Tokpelaia hoelldobleri</name>
    <dbReference type="NCBI Taxonomy" id="1902579"/>
    <lineage>
        <taxon>Bacteria</taxon>
        <taxon>Pseudomonadati</taxon>
        <taxon>Pseudomonadota</taxon>
        <taxon>Alphaproteobacteria</taxon>
        <taxon>Hyphomicrobiales</taxon>
        <taxon>Candidatus Tokpelaia</taxon>
    </lineage>
</organism>
<reference evidence="15 16" key="1">
    <citation type="journal article" date="2010" name="Science">
        <title>Genomic comparison of the ants Camponotus floridanus and Harpegnathos saltator.</title>
        <authorList>
            <person name="Bonasio R."/>
            <person name="Zhang G."/>
            <person name="Ye C."/>
            <person name="Mutti N.S."/>
            <person name="Fang X."/>
            <person name="Qin N."/>
            <person name="Donahue G."/>
            <person name="Yang P."/>
            <person name="Li Q."/>
            <person name="Li C."/>
            <person name="Zhang P."/>
            <person name="Huang Z."/>
            <person name="Berger S.L."/>
            <person name="Reinberg D."/>
            <person name="Wang J."/>
            <person name="Liebig J."/>
        </authorList>
    </citation>
    <scope>NUCLEOTIDE SEQUENCE [LARGE SCALE GENOMIC DNA]</scope>
    <source>
        <strain evidence="15 16">Hsal</strain>
    </source>
</reference>
<feature type="transmembrane region" description="Helical" evidence="14">
    <location>
        <begin position="171"/>
        <end position="202"/>
    </location>
</feature>
<evidence type="ECO:0000313" key="15">
    <source>
        <dbReference type="EMBL" id="AQS41538.1"/>
    </source>
</evidence>
<comment type="similarity">
    <text evidence="3 13">Belongs to the ABC-3 integral membrane protein family.</text>
</comment>
<keyword evidence="5" id="KW-1003">Cell membrane</keyword>
<dbReference type="STRING" id="1902579.BHV28_08390"/>
<dbReference type="InterPro" id="IPR001626">
    <property type="entry name" value="ABC_TroCD"/>
</dbReference>
<evidence type="ECO:0000256" key="3">
    <source>
        <dbReference type="ARBA" id="ARBA00008034"/>
    </source>
</evidence>
<dbReference type="KEGG" id="thd:BHV28_08390"/>
<keyword evidence="16" id="KW-1185">Reference proteome</keyword>
<accession>A0A1U9JUL6</accession>
<keyword evidence="7" id="KW-0862">Zinc</keyword>
<evidence type="ECO:0000256" key="2">
    <source>
        <dbReference type="ARBA" id="ARBA00004651"/>
    </source>
</evidence>
<evidence type="ECO:0000256" key="9">
    <source>
        <dbReference type="ARBA" id="ARBA00022989"/>
    </source>
</evidence>
<dbReference type="EMBL" id="CP017315">
    <property type="protein sequence ID" value="AQS41538.1"/>
    <property type="molecule type" value="Genomic_DNA"/>
</dbReference>
<evidence type="ECO:0000256" key="11">
    <source>
        <dbReference type="ARBA" id="ARBA00023136"/>
    </source>
</evidence>
<keyword evidence="11 14" id="KW-0472">Membrane</keyword>
<feature type="transmembrane region" description="Helical" evidence="14">
    <location>
        <begin position="6"/>
        <end position="29"/>
    </location>
</feature>
<keyword evidence="6 13" id="KW-0812">Transmembrane</keyword>
<dbReference type="GO" id="GO:0010043">
    <property type="term" value="P:response to zinc ion"/>
    <property type="evidence" value="ECO:0007669"/>
    <property type="project" value="TreeGrafter"/>
</dbReference>
<evidence type="ECO:0000256" key="4">
    <source>
        <dbReference type="ARBA" id="ARBA00022448"/>
    </source>
</evidence>
<evidence type="ECO:0000256" key="8">
    <source>
        <dbReference type="ARBA" id="ARBA00022906"/>
    </source>
</evidence>
<protein>
    <recommendedName>
        <fullName evidence="12">High-affinity zinc uptake system membrane protein ZnuB</fullName>
    </recommendedName>
</protein>
<feature type="transmembrane region" description="Helical" evidence="14">
    <location>
        <begin position="129"/>
        <end position="151"/>
    </location>
</feature>
<evidence type="ECO:0000256" key="5">
    <source>
        <dbReference type="ARBA" id="ARBA00022475"/>
    </source>
</evidence>
<dbReference type="CDD" id="cd06550">
    <property type="entry name" value="TM_ABC_iron-siderophores_like"/>
    <property type="match status" value="1"/>
</dbReference>
<dbReference type="InterPro" id="IPR037294">
    <property type="entry name" value="ABC_BtuC-like"/>
</dbReference>
<keyword evidence="4 13" id="KW-0813">Transport</keyword>
<keyword evidence="9 14" id="KW-1133">Transmembrane helix</keyword>
<feature type="transmembrane region" description="Helical" evidence="14">
    <location>
        <begin position="240"/>
        <end position="259"/>
    </location>
</feature>
<evidence type="ECO:0000256" key="14">
    <source>
        <dbReference type="SAM" id="Phobius"/>
    </source>
</evidence>
<evidence type="ECO:0000256" key="10">
    <source>
        <dbReference type="ARBA" id="ARBA00023065"/>
    </source>
</evidence>
<dbReference type="Gene3D" id="1.10.3470.10">
    <property type="entry name" value="ABC transporter involved in vitamin B12 uptake, BtuC"/>
    <property type="match status" value="1"/>
</dbReference>
<evidence type="ECO:0000256" key="12">
    <source>
        <dbReference type="ARBA" id="ARBA00040080"/>
    </source>
</evidence>
<reference evidence="15 16" key="2">
    <citation type="journal article" date="2016" name="Sci. Rep.">
        <title>The genome of Rhizobiales bacteria in predatory ants reveals urease gene functions but no genes for nitrogen fixation.</title>
        <authorList>
            <person name="Neuvonen M.M."/>
            <person name="Tamarit D."/>
            <person name="Naslund K."/>
            <person name="Liebig J."/>
            <person name="Feldhaar H."/>
            <person name="Moran N.A."/>
            <person name="Guy L."/>
            <person name="Andersson S.G."/>
        </authorList>
    </citation>
    <scope>NUCLEOTIDE SEQUENCE [LARGE SCALE GENOMIC DNA]</scope>
    <source>
        <strain evidence="15 16">Hsal</strain>
    </source>
</reference>
<dbReference type="PANTHER" id="PTHR30477:SF23">
    <property type="entry name" value="HIGH-AFFINITY ZINC UPTAKE SYSTEM MEMBRANE PROTEIN ZNUB"/>
    <property type="match status" value="1"/>
</dbReference>
<dbReference type="Pfam" id="PF00950">
    <property type="entry name" value="ABC-3"/>
    <property type="match status" value="1"/>
</dbReference>
<dbReference type="AlphaFoldDB" id="A0A1U9JUL6"/>
<keyword evidence="8" id="KW-0864">Zinc transport</keyword>
<dbReference type="PANTHER" id="PTHR30477">
    <property type="entry name" value="ABC-TRANSPORTER METAL-BINDING PROTEIN"/>
    <property type="match status" value="1"/>
</dbReference>
<proteinExistence type="inferred from homology"/>
<evidence type="ECO:0000256" key="6">
    <source>
        <dbReference type="ARBA" id="ARBA00022692"/>
    </source>
</evidence>
<gene>
    <name evidence="15" type="ORF">BHV28_08390</name>
</gene>
<dbReference type="GO" id="GO:0043190">
    <property type="term" value="C:ATP-binding cassette (ABC) transporter complex"/>
    <property type="evidence" value="ECO:0007669"/>
    <property type="project" value="InterPro"/>
</dbReference>
<evidence type="ECO:0000313" key="16">
    <source>
        <dbReference type="Proteomes" id="UP000188912"/>
    </source>
</evidence>
<comment type="function">
    <text evidence="1">Involved in the high-affinity zinc uptake transport system.</text>
</comment>
<dbReference type="Proteomes" id="UP000188912">
    <property type="component" value="Chromosome"/>
</dbReference>
<feature type="transmembrane region" description="Helical" evidence="14">
    <location>
        <begin position="41"/>
        <end position="74"/>
    </location>
</feature>
<feature type="transmembrane region" description="Helical" evidence="14">
    <location>
        <begin position="214"/>
        <end position="234"/>
    </location>
</feature>
<dbReference type="GO" id="GO:0055085">
    <property type="term" value="P:transmembrane transport"/>
    <property type="evidence" value="ECO:0007669"/>
    <property type="project" value="InterPro"/>
</dbReference>
<keyword evidence="10" id="KW-0406">Ion transport</keyword>
<feature type="transmembrane region" description="Helical" evidence="14">
    <location>
        <begin position="86"/>
        <end position="108"/>
    </location>
</feature>
<evidence type="ECO:0000256" key="13">
    <source>
        <dbReference type="RuleBase" id="RU003943"/>
    </source>
</evidence>